<organism evidence="2 3">
    <name type="scientific">Bacteroides caccae</name>
    <dbReference type="NCBI Taxonomy" id="47678"/>
    <lineage>
        <taxon>Bacteria</taxon>
        <taxon>Pseudomonadati</taxon>
        <taxon>Bacteroidota</taxon>
        <taxon>Bacteroidia</taxon>
        <taxon>Bacteroidales</taxon>
        <taxon>Bacteroidaceae</taxon>
        <taxon>Bacteroides</taxon>
    </lineage>
</organism>
<protein>
    <recommendedName>
        <fullName evidence="4">DUF3836 domain-containing protein</fullName>
    </recommendedName>
</protein>
<feature type="chain" id="PRO_5008025209" description="DUF3836 domain-containing protein" evidence="1">
    <location>
        <begin position="23"/>
        <end position="123"/>
    </location>
</feature>
<dbReference type="Proteomes" id="UP000095657">
    <property type="component" value="Unassembled WGS sequence"/>
</dbReference>
<sequence>MMKNIIYLLICLFSFTVSEVMAQSSQKKTVLDFTPKVPQKVINLALERVRQKEVGCIDNGTIQKKKYKIINYTTSVAVDMKYNVWVEVVDPCNDIVKKLWIQYKETKEGQYVCTKDTFYTSKN</sequence>
<evidence type="ECO:0000256" key="1">
    <source>
        <dbReference type="SAM" id="SignalP"/>
    </source>
</evidence>
<feature type="signal peptide" evidence="1">
    <location>
        <begin position="1"/>
        <end position="22"/>
    </location>
</feature>
<name>A0A174JF80_9BACE</name>
<keyword evidence="1" id="KW-0732">Signal</keyword>
<reference evidence="2 3" key="1">
    <citation type="submission" date="2015-09" db="EMBL/GenBank/DDBJ databases">
        <authorList>
            <consortium name="Pathogen Informatics"/>
        </authorList>
    </citation>
    <scope>NUCLEOTIDE SEQUENCE [LARGE SCALE GENOMIC DNA]</scope>
    <source>
        <strain evidence="2 3">2789STDY5834880</strain>
    </source>
</reference>
<dbReference type="RefSeq" id="WP_055170608.1">
    <property type="nucleotide sequence ID" value="NZ_CZAI01000002.1"/>
</dbReference>
<dbReference type="EMBL" id="CZAI01000002">
    <property type="protein sequence ID" value="CUO98332.1"/>
    <property type="molecule type" value="Genomic_DNA"/>
</dbReference>
<proteinExistence type="predicted"/>
<accession>A0A174JF80</accession>
<evidence type="ECO:0000313" key="3">
    <source>
        <dbReference type="Proteomes" id="UP000095657"/>
    </source>
</evidence>
<evidence type="ECO:0008006" key="4">
    <source>
        <dbReference type="Google" id="ProtNLM"/>
    </source>
</evidence>
<dbReference type="AlphaFoldDB" id="A0A174JF80"/>
<evidence type="ECO:0000313" key="2">
    <source>
        <dbReference type="EMBL" id="CUO98332.1"/>
    </source>
</evidence>
<gene>
    <name evidence="2" type="ORF">ERS852494_01264</name>
</gene>